<feature type="region of interest" description="Disordered" evidence="3">
    <location>
        <begin position="664"/>
        <end position="688"/>
    </location>
</feature>
<dbReference type="EMBL" id="MN739921">
    <property type="protein sequence ID" value="QHT77755.1"/>
    <property type="molecule type" value="Genomic_DNA"/>
</dbReference>
<dbReference type="InterPro" id="IPR002227">
    <property type="entry name" value="Tyrosinase_Cu-bd"/>
</dbReference>
<dbReference type="Gene3D" id="1.10.1280.10">
    <property type="entry name" value="Di-copper center containing domain from catechol oxidase"/>
    <property type="match status" value="1"/>
</dbReference>
<feature type="domain" description="Tyrosinase copper-binding" evidence="5">
    <location>
        <begin position="231"/>
        <end position="420"/>
    </location>
</feature>
<feature type="transmembrane region" description="Helical" evidence="4">
    <location>
        <begin position="26"/>
        <end position="46"/>
    </location>
</feature>
<dbReference type="PANTHER" id="PTHR11474:SF126">
    <property type="entry name" value="TYROSINASE-LIKE PROTEIN TYR-1-RELATED"/>
    <property type="match status" value="1"/>
</dbReference>
<keyword evidence="4" id="KW-1133">Transmembrane helix</keyword>
<dbReference type="GO" id="GO:0046872">
    <property type="term" value="F:metal ion binding"/>
    <property type="evidence" value="ECO:0007669"/>
    <property type="project" value="UniProtKB-KW"/>
</dbReference>
<sequence length="688" mass="77668">MYKSINIENELIAHYKKPTISTAFNLFYIGLKICSSVFVTVAFIMICSRTYTKTNPSNTLLATTASTTTLNDFSNIGTTSSDYFIRIKVEDPTYGEIQTLEDLPWDALAEPYKKQYFYVDEFTIADKSIDLSSYIVSWTIADQYNFVGNDQFVMLNNTGVYDASVTISSKLPTNSVYTYEFTLAVKYVRREIRSLTDEDRESFFSALELLYSLSETEGQRLYGSKFHTAEYFSYKHLTGAGTTDCDHWHDGAGIITHHMAFTLEFEQSLQSINPALTNPYWEYGMDSYLYDHWADSPIFDEDWFGMSSPTNPEHKIDDGGRWDNLLVPDGDDYTEWSIQDTGSLNPYINGFGHMRSPWNNNPFQQLGRHNKTYSMTQYETMPDCSILQSCFKSDSLADLNDCSNGETHGPVHILIGGAWGDGGLFNDEDVTMVQKPDKLLFFKVLWRMGYTRCPDTCTYGTPCKCSVPQQYIDAYGAETILKATNVYYALENQLKNADDELFLKVLRAVEDPGIAGEMFSSAAAFDPTFWPLHGQLERLLGAKRIMISQGTITNFDETWAFTEYNKASGAAYLNGVCDWSNVAGAGDLTLPTCTLDVICDGHNEDDVLEFSNFLDLDEEYTNADFYEFIHPWSEDLPYTYDTWDFDYCADAGFSFTATSSAINPGAPNTNPLPNDKNTDNLPGIPGKQ</sequence>
<proteinExistence type="predicted"/>
<dbReference type="SUPFAM" id="SSF48056">
    <property type="entry name" value="Di-copper centre-containing domain"/>
    <property type="match status" value="1"/>
</dbReference>
<name>A0A6C0HC93_9ZZZZ</name>
<dbReference type="AlphaFoldDB" id="A0A6C0HC93"/>
<evidence type="ECO:0000256" key="4">
    <source>
        <dbReference type="SAM" id="Phobius"/>
    </source>
</evidence>
<evidence type="ECO:0000256" key="3">
    <source>
        <dbReference type="SAM" id="MobiDB-lite"/>
    </source>
</evidence>
<keyword evidence="2" id="KW-0186">Copper</keyword>
<dbReference type="GO" id="GO:0016491">
    <property type="term" value="F:oxidoreductase activity"/>
    <property type="evidence" value="ECO:0007669"/>
    <property type="project" value="InterPro"/>
</dbReference>
<evidence type="ECO:0000259" key="5">
    <source>
        <dbReference type="Pfam" id="PF00264"/>
    </source>
</evidence>
<keyword evidence="1" id="KW-0479">Metal-binding</keyword>
<evidence type="ECO:0000256" key="2">
    <source>
        <dbReference type="ARBA" id="ARBA00023008"/>
    </source>
</evidence>
<dbReference type="InterPro" id="IPR008922">
    <property type="entry name" value="Di-copper_centre_dom_sf"/>
</dbReference>
<keyword evidence="4" id="KW-0472">Membrane</keyword>
<keyword evidence="4" id="KW-0812">Transmembrane</keyword>
<accession>A0A6C0HC93</accession>
<dbReference type="Pfam" id="PF00264">
    <property type="entry name" value="Tyrosinase"/>
    <property type="match status" value="1"/>
</dbReference>
<dbReference type="PANTHER" id="PTHR11474">
    <property type="entry name" value="TYROSINASE FAMILY MEMBER"/>
    <property type="match status" value="1"/>
</dbReference>
<reference evidence="6" key="1">
    <citation type="journal article" date="2020" name="Nature">
        <title>Giant virus diversity and host interactions through global metagenomics.</title>
        <authorList>
            <person name="Schulz F."/>
            <person name="Roux S."/>
            <person name="Paez-Espino D."/>
            <person name="Jungbluth S."/>
            <person name="Walsh D.A."/>
            <person name="Denef V.J."/>
            <person name="McMahon K.D."/>
            <person name="Konstantinidis K.T."/>
            <person name="Eloe-Fadrosh E.A."/>
            <person name="Kyrpides N.C."/>
            <person name="Woyke T."/>
        </authorList>
    </citation>
    <scope>NUCLEOTIDE SEQUENCE</scope>
    <source>
        <strain evidence="6">GVMAG-M-3300023179-90</strain>
    </source>
</reference>
<evidence type="ECO:0000256" key="1">
    <source>
        <dbReference type="ARBA" id="ARBA00022723"/>
    </source>
</evidence>
<evidence type="ECO:0000313" key="6">
    <source>
        <dbReference type="EMBL" id="QHT77755.1"/>
    </source>
</evidence>
<protein>
    <recommendedName>
        <fullName evidence="5">Tyrosinase copper-binding domain-containing protein</fullName>
    </recommendedName>
</protein>
<organism evidence="6">
    <name type="scientific">viral metagenome</name>
    <dbReference type="NCBI Taxonomy" id="1070528"/>
    <lineage>
        <taxon>unclassified sequences</taxon>
        <taxon>metagenomes</taxon>
        <taxon>organismal metagenomes</taxon>
    </lineage>
</organism>
<dbReference type="InterPro" id="IPR050316">
    <property type="entry name" value="Tyrosinase/Hemocyanin"/>
</dbReference>